<protein>
    <recommendedName>
        <fullName evidence="2">protein-glutamate methylesterase</fullName>
        <ecNumber evidence="2">3.1.1.61</ecNumber>
    </recommendedName>
</protein>
<dbReference type="PROSITE" id="PS50122">
    <property type="entry name" value="CHEB"/>
    <property type="match status" value="1"/>
</dbReference>
<accession>A0ABT7PR90</accession>
<evidence type="ECO:0000256" key="1">
    <source>
        <dbReference type="ARBA" id="ARBA00022801"/>
    </source>
</evidence>
<dbReference type="EMBL" id="JASZZN010000029">
    <property type="protein sequence ID" value="MDM4018981.1"/>
    <property type="molecule type" value="Genomic_DNA"/>
</dbReference>
<proteinExistence type="predicted"/>
<dbReference type="Proteomes" id="UP001239462">
    <property type="component" value="Unassembled WGS sequence"/>
</dbReference>
<reference evidence="6 7" key="1">
    <citation type="submission" date="2023-06" db="EMBL/GenBank/DDBJ databases">
        <title>Roseiconus lacunae JC819 isolated from Gulf of Mannar region, Tamil Nadu.</title>
        <authorList>
            <person name="Pk S."/>
            <person name="Ch S."/>
            <person name="Ch V.R."/>
        </authorList>
    </citation>
    <scope>NUCLEOTIDE SEQUENCE [LARGE SCALE GENOMIC DNA]</scope>
    <source>
        <strain evidence="6 7">JC819</strain>
    </source>
</reference>
<organism evidence="6 7">
    <name type="scientific">Roseiconus lacunae</name>
    <dbReference type="NCBI Taxonomy" id="2605694"/>
    <lineage>
        <taxon>Bacteria</taxon>
        <taxon>Pseudomonadati</taxon>
        <taxon>Planctomycetota</taxon>
        <taxon>Planctomycetia</taxon>
        <taxon>Pirellulales</taxon>
        <taxon>Pirellulaceae</taxon>
        <taxon>Roseiconus</taxon>
    </lineage>
</organism>
<evidence type="ECO:0000256" key="4">
    <source>
        <dbReference type="PROSITE-ProRule" id="PRU00050"/>
    </source>
</evidence>
<evidence type="ECO:0000313" key="7">
    <source>
        <dbReference type="Proteomes" id="UP001239462"/>
    </source>
</evidence>
<feature type="domain" description="CheB-type methylesterase" evidence="5">
    <location>
        <begin position="11"/>
        <end position="200"/>
    </location>
</feature>
<dbReference type="SUPFAM" id="SSF52738">
    <property type="entry name" value="Methylesterase CheB, C-terminal domain"/>
    <property type="match status" value="1"/>
</dbReference>
<dbReference type="PANTHER" id="PTHR42872">
    <property type="entry name" value="PROTEIN-GLUTAMATE METHYLESTERASE/PROTEIN-GLUTAMINE GLUTAMINASE"/>
    <property type="match status" value="1"/>
</dbReference>
<feature type="active site" evidence="4">
    <location>
        <position position="49"/>
    </location>
</feature>
<dbReference type="InterPro" id="IPR035909">
    <property type="entry name" value="CheB_C"/>
</dbReference>
<feature type="active site" evidence="4">
    <location>
        <position position="22"/>
    </location>
</feature>
<evidence type="ECO:0000256" key="3">
    <source>
        <dbReference type="ARBA" id="ARBA00048267"/>
    </source>
</evidence>
<evidence type="ECO:0000256" key="2">
    <source>
        <dbReference type="ARBA" id="ARBA00039140"/>
    </source>
</evidence>
<comment type="caution">
    <text evidence="6">The sequence shown here is derived from an EMBL/GenBank/DDBJ whole genome shotgun (WGS) entry which is preliminary data.</text>
</comment>
<evidence type="ECO:0000259" key="5">
    <source>
        <dbReference type="PROSITE" id="PS50122"/>
    </source>
</evidence>
<dbReference type="InterPro" id="IPR000673">
    <property type="entry name" value="Sig_transdc_resp-reg_Me-estase"/>
</dbReference>
<keyword evidence="1 4" id="KW-0378">Hydrolase</keyword>
<comment type="catalytic activity">
    <reaction evidence="3">
        <text>[protein]-L-glutamate 5-O-methyl ester + H2O = L-glutamyl-[protein] + methanol + H(+)</text>
        <dbReference type="Rhea" id="RHEA:23236"/>
        <dbReference type="Rhea" id="RHEA-COMP:10208"/>
        <dbReference type="Rhea" id="RHEA-COMP:10311"/>
        <dbReference type="ChEBI" id="CHEBI:15377"/>
        <dbReference type="ChEBI" id="CHEBI:15378"/>
        <dbReference type="ChEBI" id="CHEBI:17790"/>
        <dbReference type="ChEBI" id="CHEBI:29973"/>
        <dbReference type="ChEBI" id="CHEBI:82795"/>
        <dbReference type="EC" id="3.1.1.61"/>
    </reaction>
</comment>
<evidence type="ECO:0000313" key="6">
    <source>
        <dbReference type="EMBL" id="MDM4018981.1"/>
    </source>
</evidence>
<feature type="active site" evidence="4">
    <location>
        <position position="142"/>
    </location>
</feature>
<keyword evidence="4" id="KW-0145">Chemotaxis</keyword>
<dbReference type="InterPro" id="IPR011247">
    <property type="entry name" value="Chemotax_prot-Glu_Me-esterase"/>
</dbReference>
<dbReference type="EC" id="3.1.1.61" evidence="2"/>
<gene>
    <name evidence="6" type="ORF">QTN89_26245</name>
</gene>
<name>A0ABT7PR90_9BACT</name>
<dbReference type="Gene3D" id="3.40.50.180">
    <property type="entry name" value="Methylesterase CheB, C-terminal domain"/>
    <property type="match status" value="1"/>
</dbReference>
<keyword evidence="7" id="KW-1185">Reference proteome</keyword>
<dbReference type="PIRSF" id="PIRSF036461">
    <property type="entry name" value="Chmtx_methlestr"/>
    <property type="match status" value="1"/>
</dbReference>
<dbReference type="PANTHER" id="PTHR42872:SF6">
    <property type="entry name" value="PROTEIN-GLUTAMATE METHYLESTERASE_PROTEIN-GLUTAMINE GLUTAMINASE"/>
    <property type="match status" value="1"/>
</dbReference>
<dbReference type="CDD" id="cd16433">
    <property type="entry name" value="CheB"/>
    <property type="match status" value="1"/>
</dbReference>
<dbReference type="Pfam" id="PF01339">
    <property type="entry name" value="CheB_methylest"/>
    <property type="match status" value="1"/>
</dbReference>
<sequence length="365" mass="39339">MRIPDRNDDGPRRHDIFCIAASMGGIEAISELLRQIPAEFPGAIFVTQHTSSTSRRIYLAEIFGRHANLPCHLASDGEPFRKGSVYVAVPDHHLLIERDCIRTAIGPKENYARPAADPMFRSAAVHHGGAAVGVVLTGMLDDGSAGLEAIKQCGGKALAQHPETAIAPDMPSNAIRYCDVDGVLPLDGIAAAMSLLAESSAGDSVPPSQTLLTELAFAQSVESNIPAEQRIGQLSPYMCPDCSGQMWQVDQTSLRRFRCHVGHAHTIKSLVEYHSDAAERMGWSMLRTLREKERMIRQLADEEDQKGNTDVAAIYRQQAEAVGQQAALISNAIKLAPESNVPQGSTRSSGIENGLAALQSNLASE</sequence>